<feature type="compositionally biased region" description="Pro residues" evidence="1">
    <location>
        <begin position="115"/>
        <end position="124"/>
    </location>
</feature>
<name>A0A5N5RHD2_9BIFI</name>
<dbReference type="RefSeq" id="WP_151917241.1">
    <property type="nucleotide sequence ID" value="NZ_RQSP01000030.1"/>
</dbReference>
<comment type="caution">
    <text evidence="3">The sequence shown here is derived from an EMBL/GenBank/DDBJ whole genome shotgun (WGS) entry which is preliminary data.</text>
</comment>
<protein>
    <submittedName>
        <fullName evidence="3">Uncharacterized protein</fullName>
    </submittedName>
</protein>
<evidence type="ECO:0000256" key="2">
    <source>
        <dbReference type="SAM" id="Phobius"/>
    </source>
</evidence>
<evidence type="ECO:0000313" key="3">
    <source>
        <dbReference type="EMBL" id="KAB5606161.1"/>
    </source>
</evidence>
<feature type="region of interest" description="Disordered" evidence="1">
    <location>
        <begin position="110"/>
        <end position="141"/>
    </location>
</feature>
<accession>A0A5N5RHD2</accession>
<gene>
    <name evidence="3" type="ORF">EHS19_08045</name>
</gene>
<keyword evidence="4" id="KW-1185">Reference proteome</keyword>
<organism evidence="3 4">
    <name type="scientific">Bifidobacterium jacchi</name>
    <dbReference type="NCBI Taxonomy" id="2490545"/>
    <lineage>
        <taxon>Bacteria</taxon>
        <taxon>Bacillati</taxon>
        <taxon>Actinomycetota</taxon>
        <taxon>Actinomycetes</taxon>
        <taxon>Bifidobacteriales</taxon>
        <taxon>Bifidobacteriaceae</taxon>
        <taxon>Bifidobacterium</taxon>
    </lineage>
</organism>
<feature type="transmembrane region" description="Helical" evidence="2">
    <location>
        <begin position="6"/>
        <end position="27"/>
    </location>
</feature>
<sequence length="141" mass="15626">MDWSTLWVSVASGVLISMLSAVGGVLWSSARQARKRVGERDERQRERDTAIEEGVRALLFDKLSRMHRVYVTQQRPCPLDVKERAEQIYLAYHTLGGNGIGTHMRDEIISAHRGPTPPPLPPRPGAATGLDDDVDGETLIP</sequence>
<dbReference type="AlphaFoldDB" id="A0A5N5RHD2"/>
<evidence type="ECO:0000313" key="4">
    <source>
        <dbReference type="Proteomes" id="UP000326336"/>
    </source>
</evidence>
<feature type="compositionally biased region" description="Acidic residues" evidence="1">
    <location>
        <begin position="130"/>
        <end position="141"/>
    </location>
</feature>
<dbReference type="EMBL" id="RQSP01000030">
    <property type="protein sequence ID" value="KAB5606161.1"/>
    <property type="molecule type" value="Genomic_DNA"/>
</dbReference>
<dbReference type="Proteomes" id="UP000326336">
    <property type="component" value="Unassembled WGS sequence"/>
</dbReference>
<reference evidence="3 4" key="1">
    <citation type="journal article" date="2019" name="Int. J. Syst. Evol. Microbiol.">
        <title>Bifidobacterium jacchi sp. nov., isolated from the faeces of a baby common marmoset (Callithrix jacchus).</title>
        <authorList>
            <person name="Modesto M."/>
            <person name="Watanabe K."/>
            <person name="Arita M."/>
            <person name="Satti M."/>
            <person name="Oki K."/>
            <person name="Sciavilla P."/>
            <person name="Patavino C."/>
            <person name="Camma C."/>
            <person name="Michelini S."/>
            <person name="Sgorbati B."/>
            <person name="Mattarelli P."/>
        </authorList>
    </citation>
    <scope>NUCLEOTIDE SEQUENCE [LARGE SCALE GENOMIC DNA]</scope>
    <source>
        <strain evidence="3 4">MRM 9.3</strain>
    </source>
</reference>
<keyword evidence="2" id="KW-0472">Membrane</keyword>
<keyword evidence="2" id="KW-1133">Transmembrane helix</keyword>
<evidence type="ECO:0000256" key="1">
    <source>
        <dbReference type="SAM" id="MobiDB-lite"/>
    </source>
</evidence>
<dbReference type="OrthoDB" id="3182403at2"/>
<proteinExistence type="predicted"/>
<keyword evidence="2" id="KW-0812">Transmembrane</keyword>